<dbReference type="PANTHER" id="PTHR45624:SF9">
    <property type="entry name" value="CARRIER PROTEIN, PUTATIVE (AFU_ORTHOLOGUE AFUA_4G06390)-RELATED"/>
    <property type="match status" value="1"/>
</dbReference>
<evidence type="ECO:0000256" key="9">
    <source>
        <dbReference type="ARBA" id="ARBA00023136"/>
    </source>
</evidence>
<evidence type="ECO:0000256" key="7">
    <source>
        <dbReference type="ARBA" id="ARBA00022989"/>
    </source>
</evidence>
<dbReference type="OrthoDB" id="2382881at2759"/>
<accession>A0A6A6TQ67</accession>
<feature type="repeat" description="Solcar" evidence="10">
    <location>
        <begin position="38"/>
        <end position="120"/>
    </location>
</feature>
<keyword evidence="3 11" id="KW-0813">Transport</keyword>
<evidence type="ECO:0000256" key="5">
    <source>
        <dbReference type="ARBA" id="ARBA00022737"/>
    </source>
</evidence>
<keyword evidence="6" id="KW-0999">Mitochondrion inner membrane</keyword>
<evidence type="ECO:0000256" key="11">
    <source>
        <dbReference type="RuleBase" id="RU000488"/>
    </source>
</evidence>
<dbReference type="EMBL" id="MU004290">
    <property type="protein sequence ID" value="KAF2662225.1"/>
    <property type="molecule type" value="Genomic_DNA"/>
</dbReference>
<evidence type="ECO:0000256" key="3">
    <source>
        <dbReference type="ARBA" id="ARBA00022448"/>
    </source>
</evidence>
<keyword evidence="5" id="KW-0677">Repeat</keyword>
<keyword evidence="7" id="KW-1133">Transmembrane helix</keyword>
<feature type="repeat" description="Solcar" evidence="10">
    <location>
        <begin position="147"/>
        <end position="249"/>
    </location>
</feature>
<evidence type="ECO:0000256" key="1">
    <source>
        <dbReference type="ARBA" id="ARBA00004225"/>
    </source>
</evidence>
<reference evidence="12" key="1">
    <citation type="journal article" date="2020" name="Stud. Mycol.">
        <title>101 Dothideomycetes genomes: a test case for predicting lifestyles and emergence of pathogens.</title>
        <authorList>
            <person name="Haridas S."/>
            <person name="Albert R."/>
            <person name="Binder M."/>
            <person name="Bloem J."/>
            <person name="Labutti K."/>
            <person name="Salamov A."/>
            <person name="Andreopoulos B."/>
            <person name="Baker S."/>
            <person name="Barry K."/>
            <person name="Bills G."/>
            <person name="Bluhm B."/>
            <person name="Cannon C."/>
            <person name="Castanera R."/>
            <person name="Culley D."/>
            <person name="Daum C."/>
            <person name="Ezra D."/>
            <person name="Gonzalez J."/>
            <person name="Henrissat B."/>
            <person name="Kuo A."/>
            <person name="Liang C."/>
            <person name="Lipzen A."/>
            <person name="Lutzoni F."/>
            <person name="Magnuson J."/>
            <person name="Mondo S."/>
            <person name="Nolan M."/>
            <person name="Ohm R."/>
            <person name="Pangilinan J."/>
            <person name="Park H.-J."/>
            <person name="Ramirez L."/>
            <person name="Alfaro M."/>
            <person name="Sun H."/>
            <person name="Tritt A."/>
            <person name="Yoshinaga Y."/>
            <person name="Zwiers L.-H."/>
            <person name="Turgeon B."/>
            <person name="Goodwin S."/>
            <person name="Spatafora J."/>
            <person name="Crous P."/>
            <person name="Grigoriev I."/>
        </authorList>
    </citation>
    <scope>NUCLEOTIDE SEQUENCE</scope>
    <source>
        <strain evidence="12">CBS 122681</strain>
    </source>
</reference>
<comment type="subcellular location">
    <subcellularLocation>
        <location evidence="1">Mitochondrion membrane</location>
        <topology evidence="1">Multi-pass membrane protein</topology>
    </subcellularLocation>
</comment>
<evidence type="ECO:0000313" key="13">
    <source>
        <dbReference type="Proteomes" id="UP000799324"/>
    </source>
</evidence>
<keyword evidence="13" id="KW-1185">Reference proteome</keyword>
<evidence type="ECO:0000256" key="4">
    <source>
        <dbReference type="ARBA" id="ARBA00022692"/>
    </source>
</evidence>
<comment type="similarity">
    <text evidence="2 11">Belongs to the mitochondrial carrier (TC 2.A.29) family.</text>
</comment>
<name>A0A6A6TQ67_9PLEO</name>
<evidence type="ECO:0000256" key="8">
    <source>
        <dbReference type="ARBA" id="ARBA00023128"/>
    </source>
</evidence>
<dbReference type="GO" id="GO:0022857">
    <property type="term" value="F:transmembrane transporter activity"/>
    <property type="evidence" value="ECO:0007669"/>
    <property type="project" value="TreeGrafter"/>
</dbReference>
<keyword evidence="8" id="KW-0496">Mitochondrion</keyword>
<dbReference type="PROSITE" id="PS50920">
    <property type="entry name" value="SOLCAR"/>
    <property type="match status" value="2"/>
</dbReference>
<dbReference type="SUPFAM" id="SSF103506">
    <property type="entry name" value="Mitochondrial carrier"/>
    <property type="match status" value="1"/>
</dbReference>
<evidence type="ECO:0000313" key="12">
    <source>
        <dbReference type="EMBL" id="KAF2662225.1"/>
    </source>
</evidence>
<dbReference type="AlphaFoldDB" id="A0A6A6TQ67"/>
<dbReference type="Gene3D" id="1.50.40.10">
    <property type="entry name" value="Mitochondrial carrier domain"/>
    <property type="match status" value="1"/>
</dbReference>
<proteinExistence type="inferred from homology"/>
<dbReference type="GO" id="GO:0031966">
    <property type="term" value="C:mitochondrial membrane"/>
    <property type="evidence" value="ECO:0007669"/>
    <property type="project" value="UniProtKB-SubCell"/>
</dbReference>
<dbReference type="Pfam" id="PF00153">
    <property type="entry name" value="Mito_carr"/>
    <property type="match status" value="3"/>
</dbReference>
<dbReference type="InterPro" id="IPR023395">
    <property type="entry name" value="MCP_dom_sf"/>
</dbReference>
<dbReference type="PANTHER" id="PTHR45624">
    <property type="entry name" value="MITOCHONDRIAL BASIC AMINO ACIDS TRANSPORTER-RELATED"/>
    <property type="match status" value="1"/>
</dbReference>
<sequence length="357" mass="39766">MPEPGEQQTYTTGINNKPRNLTDVSRTVLRSEQAKRWTKRYRTEVAASSSSLLSTFAAYPLDSVKTRLQAYKFNSFSDCVRHTYRTEGFHGFWRGVWSPLASITLVRTVSFSIYQKSKYTLDDWIYQATGSSPLVVANTRDAWPTFSTVACFGLAGATAGATITAIACPFELTKLSAQISVLMADRKDGGGKSDEVRKSYQNLGTFRTAQNLIKHRGWMGLYSGFHLHFLRDTIGTGIYFITYESAKQLLANARGSSPTTPSAVVIAGGLCGLVSWACIFPIDTAKSIYQRNCLTSGREKANRPKIQFFSARMYRGLGVSMSRSCVVNAIFFSAFEFTKKRINRMAVDEELLRAHDI</sequence>
<keyword evidence="4 10" id="KW-0812">Transmembrane</keyword>
<dbReference type="InterPro" id="IPR018108">
    <property type="entry name" value="MCP_transmembrane"/>
</dbReference>
<gene>
    <name evidence="12" type="ORF">K491DRAFT_686712</name>
</gene>
<dbReference type="InterPro" id="IPR050567">
    <property type="entry name" value="Mitochondrial_Carrier"/>
</dbReference>
<evidence type="ECO:0000256" key="2">
    <source>
        <dbReference type="ARBA" id="ARBA00006375"/>
    </source>
</evidence>
<evidence type="ECO:0000256" key="6">
    <source>
        <dbReference type="ARBA" id="ARBA00022792"/>
    </source>
</evidence>
<organism evidence="12 13">
    <name type="scientific">Lophiostoma macrostomum CBS 122681</name>
    <dbReference type="NCBI Taxonomy" id="1314788"/>
    <lineage>
        <taxon>Eukaryota</taxon>
        <taxon>Fungi</taxon>
        <taxon>Dikarya</taxon>
        <taxon>Ascomycota</taxon>
        <taxon>Pezizomycotina</taxon>
        <taxon>Dothideomycetes</taxon>
        <taxon>Pleosporomycetidae</taxon>
        <taxon>Pleosporales</taxon>
        <taxon>Lophiostomataceae</taxon>
        <taxon>Lophiostoma</taxon>
    </lineage>
</organism>
<keyword evidence="9 10" id="KW-0472">Membrane</keyword>
<evidence type="ECO:0000256" key="10">
    <source>
        <dbReference type="PROSITE-ProRule" id="PRU00282"/>
    </source>
</evidence>
<protein>
    <submittedName>
        <fullName evidence="12">Mitochondrial carrier</fullName>
    </submittedName>
</protein>
<dbReference type="Proteomes" id="UP000799324">
    <property type="component" value="Unassembled WGS sequence"/>
</dbReference>